<evidence type="ECO:0008006" key="3">
    <source>
        <dbReference type="Google" id="ProtNLM"/>
    </source>
</evidence>
<comment type="caution">
    <text evidence="1">The sequence shown here is derived from an EMBL/GenBank/DDBJ whole genome shotgun (WGS) entry which is preliminary data.</text>
</comment>
<dbReference type="EMBL" id="JAKLTR010000014">
    <property type="protein sequence ID" value="MCG2616556.1"/>
    <property type="molecule type" value="Genomic_DNA"/>
</dbReference>
<evidence type="ECO:0000313" key="2">
    <source>
        <dbReference type="Proteomes" id="UP001165367"/>
    </source>
</evidence>
<organism evidence="1 2">
    <name type="scientific">Terrimonas ginsenosidimutans</name>
    <dbReference type="NCBI Taxonomy" id="2908004"/>
    <lineage>
        <taxon>Bacteria</taxon>
        <taxon>Pseudomonadati</taxon>
        <taxon>Bacteroidota</taxon>
        <taxon>Chitinophagia</taxon>
        <taxon>Chitinophagales</taxon>
        <taxon>Chitinophagaceae</taxon>
        <taxon>Terrimonas</taxon>
    </lineage>
</organism>
<dbReference type="RefSeq" id="WP_237875094.1">
    <property type="nucleotide sequence ID" value="NZ_JAKLTR010000014.1"/>
</dbReference>
<name>A0ABS9KW56_9BACT</name>
<reference evidence="1" key="1">
    <citation type="submission" date="2022-01" db="EMBL/GenBank/DDBJ databases">
        <authorList>
            <person name="Jo J.-H."/>
            <person name="Im W.-T."/>
        </authorList>
    </citation>
    <scope>NUCLEOTIDE SEQUENCE</scope>
    <source>
        <strain evidence="1">NA20</strain>
    </source>
</reference>
<evidence type="ECO:0000313" key="1">
    <source>
        <dbReference type="EMBL" id="MCG2616556.1"/>
    </source>
</evidence>
<protein>
    <recommendedName>
        <fullName evidence="3">Lipocalin-like domain-containing protein</fullName>
    </recommendedName>
</protein>
<sequence>MNRYISPINAVIISILLLNASCKKDRDFPNEEKVEATWKVHMYHGHDMPGFYLVPGNETFHFLRGTMVHKRTNPFPFDEILRYRFTDNNHIEIISTGPSRARSILRIDRIDETEFSFQITNENNEVDRYVCNRQY</sequence>
<keyword evidence="2" id="KW-1185">Reference proteome</keyword>
<accession>A0ABS9KW56</accession>
<dbReference type="Proteomes" id="UP001165367">
    <property type="component" value="Unassembled WGS sequence"/>
</dbReference>
<proteinExistence type="predicted"/>
<gene>
    <name evidence="1" type="ORF">LZZ85_19815</name>
</gene>